<sequence>MAFCKVCACGEKIIFERRLSFPDNCPACGRKLVDFLTYNEDDPRVEKLIKDSAVSEKFENEETHTTVESNSNKKRYILKLDNGKEIRIPDEGGIIGRTGIGAEELAEYQSVSRQHLRVTPRRNIGILVEDISTYGTLVDGQRIVKNSPVRVAEGAKVTLTNVNVVLKVEEVSV</sequence>
<name>D4RXQ4_9FIRM</name>
<dbReference type="RefSeq" id="WP_005601566.1">
    <property type="nucleotide sequence ID" value="NZ_GG663520.1"/>
</dbReference>
<dbReference type="AlphaFoldDB" id="D4RXQ4"/>
<evidence type="ECO:0000313" key="3">
    <source>
        <dbReference type="Proteomes" id="UP000006238"/>
    </source>
</evidence>
<dbReference type="GeneID" id="98919403"/>
<dbReference type="EMBL" id="ABWN01000020">
    <property type="protein sequence ID" value="EFF69136.1"/>
    <property type="molecule type" value="Genomic_DNA"/>
</dbReference>
<dbReference type="InterPro" id="IPR000253">
    <property type="entry name" value="FHA_dom"/>
</dbReference>
<evidence type="ECO:0000259" key="1">
    <source>
        <dbReference type="PROSITE" id="PS50006"/>
    </source>
</evidence>
<evidence type="ECO:0000313" key="2">
    <source>
        <dbReference type="EMBL" id="EFF69136.1"/>
    </source>
</evidence>
<comment type="caution">
    <text evidence="2">The sequence shown here is derived from an EMBL/GenBank/DDBJ whole genome shotgun (WGS) entry which is preliminary data.</text>
</comment>
<dbReference type="PROSITE" id="PS50006">
    <property type="entry name" value="FHA_DOMAIN"/>
    <property type="match status" value="1"/>
</dbReference>
<dbReference type="Pfam" id="PF00498">
    <property type="entry name" value="FHA"/>
    <property type="match status" value="1"/>
</dbReference>
<feature type="domain" description="FHA" evidence="1">
    <location>
        <begin position="93"/>
        <end position="143"/>
    </location>
</feature>
<keyword evidence="3" id="KW-1185">Reference proteome</keyword>
<protein>
    <submittedName>
        <fullName evidence="2">FHA domain protein</fullName>
    </submittedName>
</protein>
<dbReference type="InterPro" id="IPR008984">
    <property type="entry name" value="SMAD_FHA_dom_sf"/>
</dbReference>
<proteinExistence type="predicted"/>
<gene>
    <name evidence="2" type="ORF">BUTYVIB_00605</name>
</gene>
<organism evidence="2 3">
    <name type="scientific">Eshraghiella crossota DSM 2876</name>
    <dbReference type="NCBI Taxonomy" id="511680"/>
    <lineage>
        <taxon>Bacteria</taxon>
        <taxon>Bacillati</taxon>
        <taxon>Bacillota</taxon>
        <taxon>Clostridia</taxon>
        <taxon>Lachnospirales</taxon>
        <taxon>Lachnospiraceae</taxon>
        <taxon>Eshraghiella</taxon>
    </lineage>
</organism>
<dbReference type="HOGENOM" id="CLU_1544767_0_0_9"/>
<dbReference type="Proteomes" id="UP000006238">
    <property type="component" value="Unassembled WGS sequence"/>
</dbReference>
<reference evidence="2 3" key="1">
    <citation type="submission" date="2010-02" db="EMBL/GenBank/DDBJ databases">
        <authorList>
            <person name="Weinstock G."/>
            <person name="Sodergren E."/>
            <person name="Clifton S."/>
            <person name="Fulton L."/>
            <person name="Fulton B."/>
            <person name="Courtney L."/>
            <person name="Fronick C."/>
            <person name="Harrison M."/>
            <person name="Strong C."/>
            <person name="Farmer C."/>
            <person name="Delahaunty K."/>
            <person name="Markovic C."/>
            <person name="Hall O."/>
            <person name="Minx P."/>
            <person name="Tomlinson C."/>
            <person name="Mitreva M."/>
            <person name="Nelson J."/>
            <person name="Hou S."/>
            <person name="Wollam A."/>
            <person name="Pepin K.H."/>
            <person name="Johnson M."/>
            <person name="Bhonagiri V."/>
            <person name="Zhang X."/>
            <person name="Suruliraj S."/>
            <person name="Warren W."/>
            <person name="Chinwalla A."/>
            <person name="Mardis E.R."/>
            <person name="Wilson R.K."/>
        </authorList>
    </citation>
    <scope>NUCLEOTIDE SEQUENCE [LARGE SCALE GENOMIC DNA]</scope>
    <source>
        <strain evidence="2 3">DSM 2876</strain>
    </source>
</reference>
<accession>D4RXQ4</accession>
<dbReference type="Gene3D" id="2.60.200.20">
    <property type="match status" value="1"/>
</dbReference>
<dbReference type="SUPFAM" id="SSF49879">
    <property type="entry name" value="SMAD/FHA domain"/>
    <property type="match status" value="1"/>
</dbReference>